<proteinExistence type="predicted"/>
<dbReference type="InterPro" id="IPR036890">
    <property type="entry name" value="HATPase_C_sf"/>
</dbReference>
<dbReference type="KEGG" id="ndp:E2C04_02420"/>
<reference evidence="4" key="4">
    <citation type="submission" date="2019-03" db="EMBL/GenBank/DDBJ databases">
        <authorList>
            <person name="Huang Y."/>
        </authorList>
    </citation>
    <scope>NUCLEOTIDE SEQUENCE</scope>
    <source>
        <strain evidence="4">JCM 16608</strain>
    </source>
</reference>
<dbReference type="OrthoDB" id="5244329at2"/>
<dbReference type="AlphaFoldDB" id="A0A4P7U8L5"/>
<dbReference type="InterPro" id="IPR003594">
    <property type="entry name" value="HATPase_dom"/>
</dbReference>
<dbReference type="PANTHER" id="PTHR35526:SF3">
    <property type="entry name" value="ANTI-SIGMA-F FACTOR RSBW"/>
    <property type="match status" value="1"/>
</dbReference>
<keyword evidence="1" id="KW-0418">Kinase</keyword>
<dbReference type="Gene3D" id="3.30.565.10">
    <property type="entry name" value="Histidine kinase-like ATPase, C-terminal domain"/>
    <property type="match status" value="1"/>
</dbReference>
<sequence length="313" mass="35047">MPLNKEALQLDASPTSVAAARRWVVQVCRELGRDDLVECSELGVSELVTNAILHGEGPLSVRVRGTVHHPRIEVYDGSRRPPVLPSDPFREHVDHDDDDAFLTTNGRGLALVAMSSTAWGASVEMRGKVVWFEPARAVHEHYPPGIIDGVEDPDSEWTPLPDSMSVQLKDVDVPLFLSTITQYSNLRRELRLLALSHDHDYPLAGDLSQMFATFEKQFPPSSLHSMSAALLKSGDRADLTFVASPRSSQIFRTMFDMFELADSFCRNQRLLSLARTPEQVELQHWLLTEFLRQADGEQPTSWSQHEDGRAHAS</sequence>
<dbReference type="Proteomes" id="UP000630594">
    <property type="component" value="Unassembled WGS sequence"/>
</dbReference>
<keyword evidence="1" id="KW-0808">Transferase</keyword>
<reference evidence="3" key="5">
    <citation type="submission" date="2024-05" db="EMBL/GenBank/DDBJ databases">
        <authorList>
            <person name="Sun Q."/>
            <person name="Sedlacek I."/>
        </authorList>
    </citation>
    <scope>NUCLEOTIDE SEQUENCE</scope>
    <source>
        <strain evidence="3">CCM 7403</strain>
    </source>
</reference>
<keyword evidence="6" id="KW-1185">Reference proteome</keyword>
<dbReference type="Proteomes" id="UP000297025">
    <property type="component" value="Chromosome"/>
</dbReference>
<dbReference type="EMBL" id="BMCK01000001">
    <property type="protein sequence ID" value="GGD07731.1"/>
    <property type="molecule type" value="Genomic_DNA"/>
</dbReference>
<evidence type="ECO:0000259" key="2">
    <source>
        <dbReference type="Pfam" id="PF13581"/>
    </source>
</evidence>
<keyword evidence="4" id="KW-0067">ATP-binding</keyword>
<dbReference type="InterPro" id="IPR050267">
    <property type="entry name" value="Anti-sigma-factor_SerPK"/>
</dbReference>
<dbReference type="GO" id="GO:0004674">
    <property type="term" value="F:protein serine/threonine kinase activity"/>
    <property type="evidence" value="ECO:0007669"/>
    <property type="project" value="UniProtKB-KW"/>
</dbReference>
<evidence type="ECO:0000313" key="4">
    <source>
        <dbReference type="EMBL" id="QCC76346.1"/>
    </source>
</evidence>
<gene>
    <name evidence="4" type="ORF">E2C04_02420</name>
    <name evidence="3" type="ORF">GCM10007231_03050</name>
</gene>
<dbReference type="CDD" id="cd16936">
    <property type="entry name" value="HATPase_RsbW-like"/>
    <property type="match status" value="1"/>
</dbReference>
<evidence type="ECO:0000313" key="5">
    <source>
        <dbReference type="Proteomes" id="UP000297025"/>
    </source>
</evidence>
<dbReference type="EMBL" id="CP038462">
    <property type="protein sequence ID" value="QCC76346.1"/>
    <property type="molecule type" value="Genomic_DNA"/>
</dbReference>
<reference evidence="6" key="3">
    <citation type="journal article" date="2019" name="Int. J. Syst. Evol. Microbiol.">
        <title>The Global Catalogue of Microorganisms (GCM) 10K type strain sequencing project: providing services to taxonomists for standard genome sequencing and annotation.</title>
        <authorList>
            <consortium name="The Broad Institute Genomics Platform"/>
            <consortium name="The Broad Institute Genome Sequencing Center for Infectious Disease"/>
            <person name="Wu L."/>
            <person name="Ma J."/>
        </authorList>
    </citation>
    <scope>NUCLEOTIDE SEQUENCE [LARGE SCALE GENOMIC DNA]</scope>
    <source>
        <strain evidence="6">CCM 7403</strain>
    </source>
</reference>
<dbReference type="Pfam" id="PF13581">
    <property type="entry name" value="HATPase_c_2"/>
    <property type="match status" value="1"/>
</dbReference>
<reference evidence="4 5" key="1">
    <citation type="journal article" date="2008" name="Int. J. Syst. Evol. Microbiol.">
        <title>Nocardioides daphniae sp. nov., isolated from Daphnia cucullata (Crustacea: Cladocera).</title>
        <authorList>
            <person name="Toth E.M."/>
            <person name="Keki Z."/>
            <person name="Homonnay Z.G."/>
            <person name="Borsodi A.K."/>
            <person name="Marialigeti K."/>
            <person name="Schumann P."/>
        </authorList>
    </citation>
    <scope>NUCLEOTIDE SEQUENCE [LARGE SCALE GENOMIC DNA]</scope>
    <source>
        <strain evidence="4 5">JCM 16608</strain>
    </source>
</reference>
<reference evidence="3" key="2">
    <citation type="journal article" date="2014" name="Int. J. Syst. Evol. Microbiol.">
        <title>Complete genome of a new Firmicutes species belonging to the dominant human colonic microbiota ('Ruminococcus bicirculans') reveals two chromosomes and a selective capacity to utilize plant glucans.</title>
        <authorList>
            <consortium name="NISC Comparative Sequencing Program"/>
            <person name="Wegmann U."/>
            <person name="Louis P."/>
            <person name="Goesmann A."/>
            <person name="Henrissat B."/>
            <person name="Duncan S.H."/>
            <person name="Flint H.J."/>
        </authorList>
    </citation>
    <scope>NUCLEOTIDE SEQUENCE</scope>
    <source>
        <strain evidence="3">CCM 7403</strain>
    </source>
</reference>
<accession>A0A4P7U8L5</accession>
<organism evidence="4 5">
    <name type="scientific">Nocardioides daphniae</name>
    <dbReference type="NCBI Taxonomy" id="402297"/>
    <lineage>
        <taxon>Bacteria</taxon>
        <taxon>Bacillati</taxon>
        <taxon>Actinomycetota</taxon>
        <taxon>Actinomycetes</taxon>
        <taxon>Propionibacteriales</taxon>
        <taxon>Nocardioidaceae</taxon>
        <taxon>Nocardioides</taxon>
    </lineage>
</organism>
<keyword evidence="4" id="KW-0547">Nucleotide-binding</keyword>
<name>A0A4P7U8L5_9ACTN</name>
<evidence type="ECO:0000313" key="6">
    <source>
        <dbReference type="Proteomes" id="UP000630594"/>
    </source>
</evidence>
<dbReference type="PANTHER" id="PTHR35526">
    <property type="entry name" value="ANTI-SIGMA-F FACTOR RSBW-RELATED"/>
    <property type="match status" value="1"/>
</dbReference>
<dbReference type="GO" id="GO:0005524">
    <property type="term" value="F:ATP binding"/>
    <property type="evidence" value="ECO:0007669"/>
    <property type="project" value="UniProtKB-KW"/>
</dbReference>
<protein>
    <submittedName>
        <fullName evidence="4">ATP-binding protein</fullName>
    </submittedName>
</protein>
<dbReference type="RefSeq" id="WP_135831395.1">
    <property type="nucleotide sequence ID" value="NZ_BMCK01000001.1"/>
</dbReference>
<evidence type="ECO:0000313" key="3">
    <source>
        <dbReference type="EMBL" id="GGD07731.1"/>
    </source>
</evidence>
<evidence type="ECO:0000256" key="1">
    <source>
        <dbReference type="ARBA" id="ARBA00022527"/>
    </source>
</evidence>
<keyword evidence="1" id="KW-0723">Serine/threonine-protein kinase</keyword>
<feature type="domain" description="Histidine kinase/HSP90-like ATPase" evidence="2">
    <location>
        <begin position="11"/>
        <end position="130"/>
    </location>
</feature>